<evidence type="ECO:0000256" key="8">
    <source>
        <dbReference type="ARBA" id="ARBA00023283"/>
    </source>
</evidence>
<evidence type="ECO:0000313" key="12">
    <source>
        <dbReference type="EMBL" id="TDG44634.1"/>
    </source>
</evidence>
<evidence type="ECO:0000256" key="9">
    <source>
        <dbReference type="ARBA" id="ARBA00023320"/>
    </source>
</evidence>
<organism evidence="12 13">
    <name type="scientific">Drosophila navojoa</name>
    <name type="common">Fruit fly</name>
    <dbReference type="NCBI Taxonomy" id="7232"/>
    <lineage>
        <taxon>Eukaryota</taxon>
        <taxon>Metazoa</taxon>
        <taxon>Ecdysozoa</taxon>
        <taxon>Arthropoda</taxon>
        <taxon>Hexapoda</taxon>
        <taxon>Insecta</taxon>
        <taxon>Pterygota</taxon>
        <taxon>Neoptera</taxon>
        <taxon>Endopterygota</taxon>
        <taxon>Diptera</taxon>
        <taxon>Brachycera</taxon>
        <taxon>Muscomorpha</taxon>
        <taxon>Ephydroidea</taxon>
        <taxon>Drosophilidae</taxon>
        <taxon>Drosophila</taxon>
    </lineage>
</organism>
<keyword evidence="7" id="KW-0027">Amidation</keyword>
<keyword evidence="6" id="KW-0732">Signal</keyword>
<evidence type="ECO:0000256" key="11">
    <source>
        <dbReference type="SAM" id="MobiDB-lite"/>
    </source>
</evidence>
<dbReference type="GO" id="GO:0005576">
    <property type="term" value="C:extracellular region"/>
    <property type="evidence" value="ECO:0007669"/>
    <property type="project" value="UniProtKB-SubCell"/>
</dbReference>
<evidence type="ECO:0000256" key="3">
    <source>
        <dbReference type="ARBA" id="ARBA00014144"/>
    </source>
</evidence>
<evidence type="ECO:0000256" key="6">
    <source>
        <dbReference type="ARBA" id="ARBA00022729"/>
    </source>
</evidence>
<evidence type="ECO:0000313" key="13">
    <source>
        <dbReference type="Proteomes" id="UP000295192"/>
    </source>
</evidence>
<dbReference type="Proteomes" id="UP000295192">
    <property type="component" value="Unassembled WGS sequence"/>
</dbReference>
<dbReference type="GO" id="GO:0007218">
    <property type="term" value="P:neuropeptide signaling pathway"/>
    <property type="evidence" value="ECO:0007669"/>
    <property type="project" value="UniProtKB-KW"/>
</dbReference>
<dbReference type="EMBL" id="LSRL02000098">
    <property type="protein sequence ID" value="TDG44634.1"/>
    <property type="molecule type" value="Genomic_DNA"/>
</dbReference>
<dbReference type="OMA" id="RHRQSNE"/>
<gene>
    <name evidence="12" type="ORF">AWZ03_008955</name>
</gene>
<reference evidence="12 13" key="1">
    <citation type="journal article" date="2019" name="J. Hered.">
        <title>An Improved Genome Assembly for Drosophila navojoa, the Basal Species in the mojavensis Cluster.</title>
        <authorList>
            <person name="Vanderlinde T."/>
            <person name="Dupim E.G."/>
            <person name="Nazario-Yepiz N.O."/>
            <person name="Carvalho A.B."/>
        </authorList>
    </citation>
    <scope>NUCLEOTIDE SEQUENCE [LARGE SCALE GENOMIC DNA]</scope>
    <source>
        <strain evidence="12">Navoj_Jal97</strain>
        <tissue evidence="12">Whole organism</tissue>
    </source>
</reference>
<evidence type="ECO:0000256" key="10">
    <source>
        <dbReference type="ARBA" id="ARBA00024842"/>
    </source>
</evidence>
<evidence type="ECO:0000256" key="4">
    <source>
        <dbReference type="ARBA" id="ARBA00022525"/>
    </source>
</evidence>
<dbReference type="Pfam" id="PF17308">
    <property type="entry name" value="Corazonin"/>
    <property type="match status" value="1"/>
</dbReference>
<comment type="similarity">
    <text evidence="2">Belongs to the corazonin family.</text>
</comment>
<dbReference type="STRING" id="7232.A0A484B7N2"/>
<sequence length="202" mass="22729">MWRGFQSANAFNLISQPKCWVVVGLLCEPRELRRCLSLIARGLVRFIFGVPDPASIMLRLLLLPLFLFTLSMVCMGQTFQYSRGWTNGKRATPSALLNSGHNLGLLDAFEMQEKPSDIKLERCLMQLQHLTGNALLHHSFANGLAYNGNRPDPTDLNIHARPRSSANSNDNNLLYPRVNQHQSNELYETVADPVEPADFGKH</sequence>
<evidence type="ECO:0000256" key="5">
    <source>
        <dbReference type="ARBA" id="ARBA00022685"/>
    </source>
</evidence>
<keyword evidence="13" id="KW-1185">Reference proteome</keyword>
<comment type="subcellular location">
    <subcellularLocation>
        <location evidence="1">Secreted</location>
    </subcellularLocation>
</comment>
<dbReference type="GO" id="GO:0071858">
    <property type="term" value="F:corazonin receptor binding"/>
    <property type="evidence" value="ECO:0007669"/>
    <property type="project" value="InterPro"/>
</dbReference>
<comment type="caution">
    <text evidence="12">The sequence shown here is derived from an EMBL/GenBank/DDBJ whole genome shotgun (WGS) entry which is preliminary data.</text>
</comment>
<accession>A0A484B7N2</accession>
<dbReference type="GO" id="GO:0045823">
    <property type="term" value="P:positive regulation of heart contraction"/>
    <property type="evidence" value="ECO:0007669"/>
    <property type="project" value="InterPro"/>
</dbReference>
<protein>
    <recommendedName>
        <fullName evidence="3">Pro-corazonin</fullName>
    </recommendedName>
</protein>
<keyword evidence="8" id="KW-0873">Pyrrolidone carboxylic acid</keyword>
<feature type="region of interest" description="Disordered" evidence="11">
    <location>
        <begin position="182"/>
        <end position="202"/>
    </location>
</feature>
<dbReference type="InterPro" id="IPR020190">
    <property type="entry name" value="Procorazonin"/>
</dbReference>
<keyword evidence="4" id="KW-0964">Secreted</keyword>
<evidence type="ECO:0000256" key="2">
    <source>
        <dbReference type="ARBA" id="ARBA00009635"/>
    </source>
</evidence>
<comment type="function">
    <text evidence="10">Cardioactive peptide. Corazonin is probably involved in the physiological regulation of the heart beat. Clock (Clk) and cycle (cyc) proteins negatively regulate Crz transcription in a cell-specific manner.</text>
</comment>
<name>A0A484B7N2_DRONA</name>
<dbReference type="OrthoDB" id="6436322at2759"/>
<evidence type="ECO:0000256" key="1">
    <source>
        <dbReference type="ARBA" id="ARBA00004613"/>
    </source>
</evidence>
<keyword evidence="9" id="KW-0527">Neuropeptide</keyword>
<keyword evidence="5" id="KW-0165">Cleavage on pair of basic residues</keyword>
<evidence type="ECO:0000256" key="7">
    <source>
        <dbReference type="ARBA" id="ARBA00022815"/>
    </source>
</evidence>
<dbReference type="AlphaFoldDB" id="A0A484B7N2"/>
<proteinExistence type="inferred from homology"/>